<dbReference type="HAMAP" id="MF_00942">
    <property type="entry name" value="Nth"/>
    <property type="match status" value="1"/>
</dbReference>
<evidence type="ECO:0000259" key="11">
    <source>
        <dbReference type="SMART" id="SM00478"/>
    </source>
</evidence>
<feature type="domain" description="HhH-GPD" evidence="11">
    <location>
        <begin position="38"/>
        <end position="205"/>
    </location>
</feature>
<feature type="binding site" evidence="10">
    <location>
        <position position="223"/>
    </location>
    <ligand>
        <name>[4Fe-4S] cluster</name>
        <dbReference type="ChEBI" id="CHEBI:49883"/>
    </ligand>
</feature>
<dbReference type="InterPro" id="IPR005759">
    <property type="entry name" value="Nth"/>
</dbReference>
<keyword evidence="10 12" id="KW-0456">Lyase</keyword>
<evidence type="ECO:0000256" key="5">
    <source>
        <dbReference type="ARBA" id="ARBA00022801"/>
    </source>
</evidence>
<evidence type="ECO:0000256" key="10">
    <source>
        <dbReference type="HAMAP-Rule" id="MF_00942"/>
    </source>
</evidence>
<comment type="similarity">
    <text evidence="1 10">Belongs to the Nth/MutY family.</text>
</comment>
<dbReference type="GO" id="GO:0140078">
    <property type="term" value="F:class I DNA-(apurinic or apyrimidinic site) endonuclease activity"/>
    <property type="evidence" value="ECO:0007669"/>
    <property type="project" value="UniProtKB-EC"/>
</dbReference>
<evidence type="ECO:0000256" key="9">
    <source>
        <dbReference type="ARBA" id="ARBA00023295"/>
    </source>
</evidence>
<comment type="catalytic activity">
    <reaction evidence="10">
        <text>2'-deoxyribonucleotide-(2'-deoxyribose 5'-phosphate)-2'-deoxyribonucleotide-DNA = a 3'-end 2'-deoxyribonucleotide-(2,3-dehydro-2,3-deoxyribose 5'-phosphate)-DNA + a 5'-end 5'-phospho-2'-deoxyribonucleoside-DNA + H(+)</text>
        <dbReference type="Rhea" id="RHEA:66592"/>
        <dbReference type="Rhea" id="RHEA-COMP:13180"/>
        <dbReference type="Rhea" id="RHEA-COMP:16897"/>
        <dbReference type="Rhea" id="RHEA-COMP:17067"/>
        <dbReference type="ChEBI" id="CHEBI:15378"/>
        <dbReference type="ChEBI" id="CHEBI:136412"/>
        <dbReference type="ChEBI" id="CHEBI:157695"/>
        <dbReference type="ChEBI" id="CHEBI:167181"/>
        <dbReference type="EC" id="4.2.99.18"/>
    </reaction>
</comment>
<dbReference type="PROSITE" id="PS00764">
    <property type="entry name" value="ENDONUCLEASE_III_1"/>
    <property type="match status" value="1"/>
</dbReference>
<evidence type="ECO:0000256" key="2">
    <source>
        <dbReference type="ARBA" id="ARBA00022485"/>
    </source>
</evidence>
<dbReference type="InterPro" id="IPR004035">
    <property type="entry name" value="Endouclease-III_FeS-bd_BS"/>
</dbReference>
<dbReference type="PANTHER" id="PTHR10359">
    <property type="entry name" value="A/G-SPECIFIC ADENINE GLYCOSYLASE/ENDONUCLEASE III"/>
    <property type="match status" value="1"/>
</dbReference>
<keyword evidence="5 10" id="KW-0378">Hydrolase</keyword>
<accession>A0ABS5QKD0</accession>
<dbReference type="CDD" id="cd00056">
    <property type="entry name" value="ENDO3c"/>
    <property type="match status" value="1"/>
</dbReference>
<evidence type="ECO:0000256" key="3">
    <source>
        <dbReference type="ARBA" id="ARBA00022723"/>
    </source>
</evidence>
<keyword evidence="13" id="KW-1185">Reference proteome</keyword>
<keyword evidence="12" id="KW-0540">Nuclease</keyword>
<dbReference type="PIRSF" id="PIRSF001435">
    <property type="entry name" value="Nth"/>
    <property type="match status" value="1"/>
</dbReference>
<dbReference type="Gene3D" id="1.10.1670.10">
    <property type="entry name" value="Helix-hairpin-Helix base-excision DNA repair enzymes (C-terminal)"/>
    <property type="match status" value="1"/>
</dbReference>
<dbReference type="RefSeq" id="WP_213348177.1">
    <property type="nucleotide sequence ID" value="NZ_JAEDAM010000004.1"/>
</dbReference>
<keyword evidence="12" id="KW-0255">Endonuclease</keyword>
<comment type="function">
    <text evidence="10">DNA repair enzyme that has both DNA N-glycosylase activity and AP-lyase activity. The DNA N-glycosylase activity releases various damaged pyrimidines from DNA by cleaving the N-glycosidic bond, leaving an AP (apurinic/apyrimidinic) site. The AP-lyase activity cleaves the phosphodiester bond 3' to the AP site by a beta-elimination, leaving a 3'-terminal unsaturated sugar and a product with a terminal 5'-phosphate.</text>
</comment>
<gene>
    <name evidence="10" type="primary">nth</name>
    <name evidence="12" type="ORF">VAMP_7n268</name>
</gene>
<evidence type="ECO:0000313" key="13">
    <source>
        <dbReference type="Proteomes" id="UP000680365"/>
    </source>
</evidence>
<dbReference type="Gene3D" id="1.10.340.30">
    <property type="entry name" value="Hypothetical protein, domain 2"/>
    <property type="match status" value="1"/>
</dbReference>
<comment type="caution">
    <text evidence="12">The sequence shown here is derived from an EMBL/GenBank/DDBJ whole genome shotgun (WGS) entry which is preliminary data.</text>
</comment>
<protein>
    <recommendedName>
        <fullName evidence="10">Endonuclease III</fullName>
        <ecNumber evidence="10">4.2.99.18</ecNumber>
    </recommendedName>
    <alternativeName>
        <fullName evidence="10">DNA-(apurinic or apyrimidinic site) lyase</fullName>
    </alternativeName>
</protein>
<evidence type="ECO:0000313" key="12">
    <source>
        <dbReference type="EMBL" id="MBS8121542.1"/>
    </source>
</evidence>
<feature type="binding site" evidence="10">
    <location>
        <position position="217"/>
    </location>
    <ligand>
        <name>[4Fe-4S] cluster</name>
        <dbReference type="ChEBI" id="CHEBI:49883"/>
    </ligand>
</feature>
<dbReference type="EMBL" id="JAEDAM010000004">
    <property type="protein sequence ID" value="MBS8121542.1"/>
    <property type="molecule type" value="Genomic_DNA"/>
</dbReference>
<dbReference type="InterPro" id="IPR003265">
    <property type="entry name" value="HhH-GPD_domain"/>
</dbReference>
<dbReference type="PANTHER" id="PTHR10359:SF18">
    <property type="entry name" value="ENDONUCLEASE III"/>
    <property type="match status" value="1"/>
</dbReference>
<dbReference type="Pfam" id="PF00730">
    <property type="entry name" value="HhH-GPD"/>
    <property type="match status" value="1"/>
</dbReference>
<feature type="binding site" evidence="10">
    <location>
        <position position="207"/>
    </location>
    <ligand>
        <name>[4Fe-4S] cluster</name>
        <dbReference type="ChEBI" id="CHEBI:49883"/>
    </ligand>
</feature>
<proteinExistence type="inferred from homology"/>
<dbReference type="InterPro" id="IPR023170">
    <property type="entry name" value="HhH_base_excis_C"/>
</dbReference>
<dbReference type="InterPro" id="IPR011257">
    <property type="entry name" value="DNA_glycosylase"/>
</dbReference>
<evidence type="ECO:0000256" key="7">
    <source>
        <dbReference type="ARBA" id="ARBA00023014"/>
    </source>
</evidence>
<keyword evidence="9 10" id="KW-0326">Glycosidase</keyword>
<keyword evidence="2 10" id="KW-0004">4Fe-4S</keyword>
<dbReference type="EC" id="4.2.99.18" evidence="10"/>
<keyword evidence="7 10" id="KW-0411">Iron-sulfur</keyword>
<feature type="binding site" evidence="10">
    <location>
        <position position="214"/>
    </location>
    <ligand>
        <name>[4Fe-4S] cluster</name>
        <dbReference type="ChEBI" id="CHEBI:49883"/>
    </ligand>
</feature>
<organism evidence="12 13">
    <name type="scientific">Candidatus Vampirococcus lugosii</name>
    <dbReference type="NCBI Taxonomy" id="2789015"/>
    <lineage>
        <taxon>Bacteria</taxon>
        <taxon>Candidatus Absconditibacteriota</taxon>
        <taxon>Vampirococcus</taxon>
    </lineage>
</organism>
<keyword evidence="6 10" id="KW-0408">Iron</keyword>
<reference evidence="12 13" key="1">
    <citation type="journal article" date="2021" name="Nat. Commun.">
        <title>Reductive evolution and unique predatory mode in the CPR bacterium Vampirococcus lugosii.</title>
        <authorList>
            <person name="Moreira D."/>
            <person name="Zivanovic Y."/>
            <person name="Lopez-Archilla A.I."/>
            <person name="Iniesto M."/>
            <person name="Lopez-Garcia P."/>
        </authorList>
    </citation>
    <scope>NUCLEOTIDE SEQUENCE [LARGE SCALE GENOMIC DNA]</scope>
    <source>
        <strain evidence="12">Chiprana</strain>
    </source>
</reference>
<evidence type="ECO:0000256" key="4">
    <source>
        <dbReference type="ARBA" id="ARBA00022763"/>
    </source>
</evidence>
<name>A0ABS5QKD0_9BACT</name>
<keyword evidence="4 10" id="KW-0227">DNA damage</keyword>
<keyword evidence="8 10" id="KW-0234">DNA repair</keyword>
<evidence type="ECO:0000256" key="8">
    <source>
        <dbReference type="ARBA" id="ARBA00023204"/>
    </source>
</evidence>
<comment type="cofactor">
    <cofactor evidence="10">
        <name>[4Fe-4S] cluster</name>
        <dbReference type="ChEBI" id="CHEBI:49883"/>
    </cofactor>
    <text evidence="10">Binds 1 [4Fe-4S] cluster.</text>
</comment>
<dbReference type="SUPFAM" id="SSF48150">
    <property type="entry name" value="DNA-glycosylase"/>
    <property type="match status" value="1"/>
</dbReference>
<sequence>MNNIDINYILDQLEKEFPDAKIQLNYKTPFQLLISIMLSAQSTDIQVNKTTAKFYDYINSPKDILDIGLDNFKEKIKSIGLYNSKGNNIYKTSNILYTQSLNLSKNDIKNNLSIIMYEKYGYMISDNLYELIKFPGVGEKTAKVFLSEYYKIPTMPVDTHIHRIVNRIGIVKTKREVQTSKILEEIIPNNRKNKAHQLFIFFGRYQCLAKNPKCKNCLFNNICQYYKNL</sequence>
<keyword evidence="10" id="KW-0238">DNA-binding</keyword>
<dbReference type="SMART" id="SM00478">
    <property type="entry name" value="ENDO3c"/>
    <property type="match status" value="1"/>
</dbReference>
<dbReference type="Proteomes" id="UP000680365">
    <property type="component" value="Unassembled WGS sequence"/>
</dbReference>
<evidence type="ECO:0000256" key="1">
    <source>
        <dbReference type="ARBA" id="ARBA00008343"/>
    </source>
</evidence>
<keyword evidence="3 10" id="KW-0479">Metal-binding</keyword>
<evidence type="ECO:0000256" key="6">
    <source>
        <dbReference type="ARBA" id="ARBA00023004"/>
    </source>
</evidence>